<organism evidence="4 5">
    <name type="scientific">Ruegeria marisflavi</name>
    <dbReference type="NCBI Taxonomy" id="2984152"/>
    <lineage>
        <taxon>Bacteria</taxon>
        <taxon>Pseudomonadati</taxon>
        <taxon>Pseudomonadota</taxon>
        <taxon>Alphaproteobacteria</taxon>
        <taxon>Rhodobacterales</taxon>
        <taxon>Roseobacteraceae</taxon>
        <taxon>Ruegeria</taxon>
    </lineage>
</organism>
<keyword evidence="2" id="KW-1133">Transmembrane helix</keyword>
<keyword evidence="5" id="KW-1185">Reference proteome</keyword>
<evidence type="ECO:0000256" key="3">
    <source>
        <dbReference type="SAM" id="SignalP"/>
    </source>
</evidence>
<proteinExistence type="predicted"/>
<keyword evidence="3" id="KW-0732">Signal</keyword>
<gene>
    <name evidence="4" type="ORF">OEZ49_08480</name>
</gene>
<feature type="compositionally biased region" description="Polar residues" evidence="1">
    <location>
        <begin position="150"/>
        <end position="160"/>
    </location>
</feature>
<feature type="chain" id="PRO_5047490522" evidence="3">
    <location>
        <begin position="21"/>
        <end position="245"/>
    </location>
</feature>
<comment type="caution">
    <text evidence="4">The sequence shown here is derived from an EMBL/GenBank/DDBJ whole genome shotgun (WGS) entry which is preliminary data.</text>
</comment>
<accession>A0ABT2WPG9</accession>
<feature type="transmembrane region" description="Helical" evidence="2">
    <location>
        <begin position="217"/>
        <end position="236"/>
    </location>
</feature>
<protein>
    <submittedName>
        <fullName evidence="4">Uncharacterized protein</fullName>
    </submittedName>
</protein>
<feature type="region of interest" description="Disordered" evidence="1">
    <location>
        <begin position="150"/>
        <end position="175"/>
    </location>
</feature>
<name>A0ABT2WPG9_9RHOB</name>
<evidence type="ECO:0000256" key="2">
    <source>
        <dbReference type="SAM" id="Phobius"/>
    </source>
</evidence>
<dbReference type="RefSeq" id="WP_263387909.1">
    <property type="nucleotide sequence ID" value="NZ_JAOVQN010000007.1"/>
</dbReference>
<keyword evidence="2" id="KW-0472">Membrane</keyword>
<evidence type="ECO:0000313" key="5">
    <source>
        <dbReference type="Proteomes" id="UP001321014"/>
    </source>
</evidence>
<dbReference type="EMBL" id="JAOVQN010000007">
    <property type="protein sequence ID" value="MCU9837800.1"/>
    <property type="molecule type" value="Genomic_DNA"/>
</dbReference>
<reference evidence="4 5" key="1">
    <citation type="submission" date="2022-10" db="EMBL/GenBank/DDBJ databases">
        <title>Ruegeria sp. nov., isolated from ocean surface water.</title>
        <authorList>
            <person name="He W."/>
            <person name="Wang L."/>
            <person name="Zhang D.-F."/>
        </authorList>
    </citation>
    <scope>NUCLEOTIDE SEQUENCE [LARGE SCALE GENOMIC DNA]</scope>
    <source>
        <strain evidence="4 5">WL0004</strain>
    </source>
</reference>
<evidence type="ECO:0000256" key="1">
    <source>
        <dbReference type="SAM" id="MobiDB-lite"/>
    </source>
</evidence>
<dbReference type="Proteomes" id="UP001321014">
    <property type="component" value="Unassembled WGS sequence"/>
</dbReference>
<feature type="signal peptide" evidence="3">
    <location>
        <begin position="1"/>
        <end position="20"/>
    </location>
</feature>
<keyword evidence="2" id="KW-0812">Transmembrane</keyword>
<sequence>MYRVYVSLSATIFLATVATASPLPRWSGAGPNACRGACSQEWAIGQLNEAERAELAAARIAAPDPQPFVVENGDVFTMMSYQKKGRPVAYRTYTVADLGEPELAHGWSMNGWSFVRLEACGNWAIVNQNAQGPAFSPPLPVAAQITPLPTSLRPTSNRNTAGPIPTPTGAVFSTPILPDSGGPIVNTRDIEPPIFTESNEFPEPLKNPPISPVPIPASFWALIMGVMAISALGLRLKSVQGHRRV</sequence>
<evidence type="ECO:0000313" key="4">
    <source>
        <dbReference type="EMBL" id="MCU9837800.1"/>
    </source>
</evidence>